<evidence type="ECO:0000313" key="2">
    <source>
        <dbReference type="Proteomes" id="UP000293863"/>
    </source>
</evidence>
<dbReference type="RefSeq" id="WP_130131997.1">
    <property type="nucleotide sequence ID" value="NZ_SGSQ01000010.1"/>
</dbReference>
<proteinExistence type="predicted"/>
<evidence type="ECO:0000313" key="1">
    <source>
        <dbReference type="EMBL" id="RZG46761.1"/>
    </source>
</evidence>
<comment type="caution">
    <text evidence="1">The sequence shown here is derived from an EMBL/GenBank/DDBJ whole genome shotgun (WGS) entry which is preliminary data.</text>
</comment>
<reference evidence="1 2" key="1">
    <citation type="submission" date="2019-02" db="EMBL/GenBank/DDBJ databases">
        <title>The Batch Genome Submission of Acinetobacter spp. strains.</title>
        <authorList>
            <person name="Qin J."/>
            <person name="Hu Y."/>
            <person name="Ye H."/>
            <person name="Wei L."/>
            <person name="Feng Y."/>
            <person name="Zong Z."/>
        </authorList>
    </citation>
    <scope>NUCLEOTIDE SEQUENCE [LARGE SCALE GENOMIC DNA]</scope>
    <source>
        <strain evidence="1 2">WCHAW060049</strain>
    </source>
</reference>
<protein>
    <submittedName>
        <fullName evidence="1">Uncharacterized protein</fullName>
    </submittedName>
</protein>
<organism evidence="1 2">
    <name type="scientific">Acinetobacter wuhouensis</name>
    <dbReference type="NCBI Taxonomy" id="1879050"/>
    <lineage>
        <taxon>Bacteria</taxon>
        <taxon>Pseudomonadati</taxon>
        <taxon>Pseudomonadota</taxon>
        <taxon>Gammaproteobacteria</taxon>
        <taxon>Moraxellales</taxon>
        <taxon>Moraxellaceae</taxon>
        <taxon>Acinetobacter</taxon>
    </lineage>
</organism>
<dbReference type="EMBL" id="SGSQ01000010">
    <property type="protein sequence ID" value="RZG46761.1"/>
    <property type="molecule type" value="Genomic_DNA"/>
</dbReference>
<dbReference type="Proteomes" id="UP000293863">
    <property type="component" value="Unassembled WGS sequence"/>
</dbReference>
<name>A0A4Q7AJF9_9GAMM</name>
<gene>
    <name evidence="1" type="ORF">EXU28_07995</name>
</gene>
<keyword evidence="2" id="KW-1185">Reference proteome</keyword>
<dbReference type="AlphaFoldDB" id="A0A4Q7AJF9"/>
<sequence>MNHLKNNLLEALHTVLSKNVLGEKQYISRFKGFVGELNFHEWVGQNRDISNFFTGGYFIPKLPKSRSIINPIYFTVSSDHPDRYIKIYDSLSKLPCEHLYFIQWDKNIPFDQWHISEQILFNESLKTPKINVFQYDPTTHHFHKTSLETFLNHFPSRVNTIQPQQISQSIVNLWQEKLVGFAFESLLDLYVQRLIFDGYIGYSRAHGIPSDIDAIAYKADTQSYTLIEVKEKDLSKMHPQGFGMDISRIKDLTDLSTATGLAISYVVKRIDNQKDRNFLEWKIISLQNFINHLQDRTIQGGSGMGLENGHYPTQICPYQYFKDLK</sequence>
<accession>A0A4Q7AJF9</accession>